<dbReference type="Gene3D" id="3.10.50.40">
    <property type="match status" value="1"/>
</dbReference>
<keyword evidence="5" id="KW-1185">Reference proteome</keyword>
<keyword evidence="1" id="KW-0697">Rotamase</keyword>
<feature type="compositionally biased region" description="Pro residues" evidence="2">
    <location>
        <begin position="9"/>
        <end position="21"/>
    </location>
</feature>
<dbReference type="SUPFAM" id="SSF109998">
    <property type="entry name" value="Triger factor/SurA peptide-binding domain-like"/>
    <property type="match status" value="1"/>
</dbReference>
<name>L0DNT3_SINAD</name>
<gene>
    <name evidence="4" type="ordered locus">Sinac_6433</name>
</gene>
<feature type="region of interest" description="Disordered" evidence="2">
    <location>
        <begin position="1"/>
        <end position="92"/>
    </location>
</feature>
<dbReference type="PANTHER" id="PTHR47245">
    <property type="entry name" value="PEPTIDYLPROLYL ISOMERASE"/>
    <property type="match status" value="1"/>
</dbReference>
<dbReference type="Gene3D" id="1.10.4030.10">
    <property type="entry name" value="Porin chaperone SurA, peptide-binding domain"/>
    <property type="match status" value="1"/>
</dbReference>
<organism evidence="4 5">
    <name type="scientific">Singulisphaera acidiphila (strain ATCC BAA-1392 / DSM 18658 / VKM B-2454 / MOB10)</name>
    <dbReference type="NCBI Taxonomy" id="886293"/>
    <lineage>
        <taxon>Bacteria</taxon>
        <taxon>Pseudomonadati</taxon>
        <taxon>Planctomycetota</taxon>
        <taxon>Planctomycetia</taxon>
        <taxon>Isosphaerales</taxon>
        <taxon>Isosphaeraceae</taxon>
        <taxon>Singulisphaera</taxon>
    </lineage>
</organism>
<dbReference type="InterPro" id="IPR046357">
    <property type="entry name" value="PPIase_dom_sf"/>
</dbReference>
<dbReference type="AlphaFoldDB" id="L0DNT3"/>
<dbReference type="SUPFAM" id="SSF54534">
    <property type="entry name" value="FKBP-like"/>
    <property type="match status" value="1"/>
</dbReference>
<dbReference type="PANTHER" id="PTHR47245:SF2">
    <property type="entry name" value="PEPTIDYL-PROLYL CIS-TRANS ISOMERASE HP_0175-RELATED"/>
    <property type="match status" value="1"/>
</dbReference>
<reference evidence="4 5" key="1">
    <citation type="submission" date="2012-02" db="EMBL/GenBank/DDBJ databases">
        <title>Complete sequence of chromosome of Singulisphaera acidiphila DSM 18658.</title>
        <authorList>
            <consortium name="US DOE Joint Genome Institute (JGI-PGF)"/>
            <person name="Lucas S."/>
            <person name="Copeland A."/>
            <person name="Lapidus A."/>
            <person name="Glavina del Rio T."/>
            <person name="Dalin E."/>
            <person name="Tice H."/>
            <person name="Bruce D."/>
            <person name="Goodwin L."/>
            <person name="Pitluck S."/>
            <person name="Peters L."/>
            <person name="Ovchinnikova G."/>
            <person name="Chertkov O."/>
            <person name="Kyrpides N."/>
            <person name="Mavromatis K."/>
            <person name="Ivanova N."/>
            <person name="Brettin T."/>
            <person name="Detter J.C."/>
            <person name="Han C."/>
            <person name="Larimer F."/>
            <person name="Land M."/>
            <person name="Hauser L."/>
            <person name="Markowitz V."/>
            <person name="Cheng J.-F."/>
            <person name="Hugenholtz P."/>
            <person name="Woyke T."/>
            <person name="Wu D."/>
            <person name="Tindall B."/>
            <person name="Pomrenke H."/>
            <person name="Brambilla E."/>
            <person name="Klenk H.-P."/>
            <person name="Eisen J.A."/>
        </authorList>
    </citation>
    <scope>NUCLEOTIDE SEQUENCE [LARGE SCALE GENOMIC DNA]</scope>
    <source>
        <strain evidence="5">ATCC BAA-1392 / DSM 18658 / VKM B-2454 / MOB10</strain>
    </source>
</reference>
<proteinExistence type="predicted"/>
<dbReference type="HOGENOM" id="CLU_657042_0_0_0"/>
<accession>L0DNT3</accession>
<dbReference type="InterPro" id="IPR050245">
    <property type="entry name" value="PrsA_foldase"/>
</dbReference>
<dbReference type="GO" id="GO:0003755">
    <property type="term" value="F:peptidyl-prolyl cis-trans isomerase activity"/>
    <property type="evidence" value="ECO:0007669"/>
    <property type="project" value="UniProtKB-KW"/>
</dbReference>
<evidence type="ECO:0000259" key="3">
    <source>
        <dbReference type="PROSITE" id="PS50198"/>
    </source>
</evidence>
<dbReference type="eggNOG" id="COG0760">
    <property type="taxonomic scope" value="Bacteria"/>
</dbReference>
<protein>
    <submittedName>
        <fullName evidence="4">Parvulin-like peptidyl-prolyl isomerase</fullName>
    </submittedName>
</protein>
<sequence>MSAPLELPSAPPASAPDPAPAPEAGADLPKSSLESSELVAPPIPSTLPLSPADTSPSPDVPLKADSASVGKIDSEVKQTAADSTMIQSKVRPRNAQSAGEVAARVGDEIITLNQLRKGVGQRLQGVDPSQPPSEEEVNMVAYSVLQELVERSIVIQEAKRELKKPEAYKMVMADADKSWRAEELDPLLRKYSATNEYELKQKLKEHGASLDEMRETYCRHHLSQSYMKAKIGPKMTVSLPEMREYYLEHLHDFDQPAQIVWREVVVDFDKCKSRTEARAKADALLGRLRRGEDFAKLAAAESHGPNRVKGGVWETSPGGYGVESVNAALESLPMGRISQVIEAPTSYHIVRVEKRRAAGPASFAEVEVQDKIKNTIFNEKIRNETSSFIAKLRKQTLVTTMFDTHQNDPATIQAGMPR</sequence>
<evidence type="ECO:0000313" key="4">
    <source>
        <dbReference type="EMBL" id="AGA30513.1"/>
    </source>
</evidence>
<dbReference type="STRING" id="886293.Sinac_6433"/>
<dbReference type="KEGG" id="saci:Sinac_6433"/>
<dbReference type="InterPro" id="IPR027304">
    <property type="entry name" value="Trigger_fact/SurA_dom_sf"/>
</dbReference>
<keyword evidence="1 4" id="KW-0413">Isomerase</keyword>
<evidence type="ECO:0000313" key="5">
    <source>
        <dbReference type="Proteomes" id="UP000010798"/>
    </source>
</evidence>
<dbReference type="EMBL" id="CP003364">
    <property type="protein sequence ID" value="AGA30513.1"/>
    <property type="molecule type" value="Genomic_DNA"/>
</dbReference>
<evidence type="ECO:0000256" key="2">
    <source>
        <dbReference type="SAM" id="MobiDB-lite"/>
    </source>
</evidence>
<feature type="domain" description="PpiC" evidence="3">
    <location>
        <begin position="256"/>
        <end position="354"/>
    </location>
</feature>
<evidence type="ECO:0000256" key="1">
    <source>
        <dbReference type="PROSITE-ProRule" id="PRU00278"/>
    </source>
</evidence>
<dbReference type="Pfam" id="PF13145">
    <property type="entry name" value="Rotamase_2"/>
    <property type="match status" value="1"/>
</dbReference>
<dbReference type="Proteomes" id="UP000010798">
    <property type="component" value="Chromosome"/>
</dbReference>
<dbReference type="InterPro" id="IPR000297">
    <property type="entry name" value="PPIase_PpiC"/>
</dbReference>
<dbReference type="PROSITE" id="PS50198">
    <property type="entry name" value="PPIC_PPIASE_2"/>
    <property type="match status" value="1"/>
</dbReference>